<evidence type="ECO:0000313" key="2">
    <source>
        <dbReference type="Proteomes" id="UP000236291"/>
    </source>
</evidence>
<organism evidence="1 2">
    <name type="scientific">Trifolium pratense</name>
    <name type="common">Red clover</name>
    <dbReference type="NCBI Taxonomy" id="57577"/>
    <lineage>
        <taxon>Eukaryota</taxon>
        <taxon>Viridiplantae</taxon>
        <taxon>Streptophyta</taxon>
        <taxon>Embryophyta</taxon>
        <taxon>Tracheophyta</taxon>
        <taxon>Spermatophyta</taxon>
        <taxon>Magnoliopsida</taxon>
        <taxon>eudicotyledons</taxon>
        <taxon>Gunneridae</taxon>
        <taxon>Pentapetalae</taxon>
        <taxon>rosids</taxon>
        <taxon>fabids</taxon>
        <taxon>Fabales</taxon>
        <taxon>Fabaceae</taxon>
        <taxon>Papilionoideae</taxon>
        <taxon>50 kb inversion clade</taxon>
        <taxon>NPAAA clade</taxon>
        <taxon>Hologalegina</taxon>
        <taxon>IRL clade</taxon>
        <taxon>Trifolieae</taxon>
        <taxon>Trifolium</taxon>
    </lineage>
</organism>
<reference evidence="1 2" key="2">
    <citation type="journal article" date="2017" name="Front. Plant Sci.">
        <title>Gene Classification and Mining of Molecular Markers Useful in Red Clover (Trifolium pratense) Breeding.</title>
        <authorList>
            <person name="Istvanek J."/>
            <person name="Dluhosova J."/>
            <person name="Dluhos P."/>
            <person name="Patkova L."/>
            <person name="Nedelnik J."/>
            <person name="Repkova J."/>
        </authorList>
    </citation>
    <scope>NUCLEOTIDE SEQUENCE [LARGE SCALE GENOMIC DNA]</scope>
    <source>
        <strain evidence="2">cv. Tatra</strain>
        <tissue evidence="1">Young leaves</tissue>
    </source>
</reference>
<accession>A0A2K3JW85</accession>
<name>A0A2K3JW85_TRIPR</name>
<dbReference type="AlphaFoldDB" id="A0A2K3JW85"/>
<reference evidence="1 2" key="1">
    <citation type="journal article" date="2014" name="Am. J. Bot.">
        <title>Genome assembly and annotation for red clover (Trifolium pratense; Fabaceae).</title>
        <authorList>
            <person name="Istvanek J."/>
            <person name="Jaros M."/>
            <person name="Krenek A."/>
            <person name="Repkova J."/>
        </authorList>
    </citation>
    <scope>NUCLEOTIDE SEQUENCE [LARGE SCALE GENOMIC DNA]</scope>
    <source>
        <strain evidence="2">cv. Tatra</strain>
        <tissue evidence="1">Young leaves</tissue>
    </source>
</reference>
<comment type="caution">
    <text evidence="1">The sequence shown here is derived from an EMBL/GenBank/DDBJ whole genome shotgun (WGS) entry which is preliminary data.</text>
</comment>
<evidence type="ECO:0000313" key="1">
    <source>
        <dbReference type="EMBL" id="PNX58270.1"/>
    </source>
</evidence>
<dbReference type="Proteomes" id="UP000236291">
    <property type="component" value="Unassembled WGS sequence"/>
</dbReference>
<protein>
    <submittedName>
        <fullName evidence="1">Uncharacterized protein</fullName>
    </submittedName>
</protein>
<dbReference type="EMBL" id="ASHM01078245">
    <property type="protein sequence ID" value="PNX58270.1"/>
    <property type="molecule type" value="Genomic_DNA"/>
</dbReference>
<gene>
    <name evidence="1" type="ORF">L195_g050824</name>
</gene>
<sequence>MSAMDSSFECGQSPASPVIKRLRRMLCTDTEELMENFDDFSEFVKELNDYSWRLNKEEKRFLDSVLRLQKGLTTDASFVIAVENVKECHTERVDDRLDLLHKEMKPLLKRKRALQGEIRDDVTKLISRRRFLVDLLEKQKELGEDMKPIDANDLKCLQKMSISSKMT</sequence>
<proteinExistence type="predicted"/>